<proteinExistence type="predicted"/>
<gene>
    <name evidence="1" type="ORF">SN811_17930</name>
</gene>
<dbReference type="AlphaFoldDB" id="A0A6F9Y6U2"/>
<sequence>MLSKKLAEKYYQERINAESYSRPYTEEELKCQKEVRKEIEAYKKSQKSR</sequence>
<comment type="caution">
    <text evidence="1">The sequence shown here is derived from an EMBL/GenBank/DDBJ whole genome shotgun (WGS) entry which is preliminary data.</text>
</comment>
<organism evidence="1">
    <name type="scientific">Ligilactobacillus agilis</name>
    <dbReference type="NCBI Taxonomy" id="1601"/>
    <lineage>
        <taxon>Bacteria</taxon>
        <taxon>Bacillati</taxon>
        <taxon>Bacillota</taxon>
        <taxon>Bacilli</taxon>
        <taxon>Lactobacillales</taxon>
        <taxon>Lactobacillaceae</taxon>
        <taxon>Ligilactobacillus</taxon>
    </lineage>
</organism>
<name>A0A6F9Y6U2_9LACO</name>
<dbReference type="Proteomes" id="UP000494160">
    <property type="component" value="Unassembled WGS sequence"/>
</dbReference>
<dbReference type="EMBL" id="BLAP01000065">
    <property type="protein sequence ID" value="GET13293.1"/>
    <property type="molecule type" value="Genomic_DNA"/>
</dbReference>
<evidence type="ECO:0000313" key="1">
    <source>
        <dbReference type="EMBL" id="GET13293.1"/>
    </source>
</evidence>
<accession>A0A6F9Y6U2</accession>
<protein>
    <submittedName>
        <fullName evidence="1">Uncharacterized protein</fullName>
    </submittedName>
</protein>
<reference evidence="1" key="1">
    <citation type="submission" date="2019-10" db="EMBL/GenBank/DDBJ databases">
        <title>Lactobacillus agilis SN811 Whole Genome Sequencing Project.</title>
        <authorList>
            <person name="Suzuki S."/>
            <person name="Endo A."/>
            <person name="Maeno S."/>
            <person name="Shiwa Y."/>
            <person name="Matsutani M."/>
            <person name="Kajikawa A."/>
        </authorList>
    </citation>
    <scope>NUCLEOTIDE SEQUENCE</scope>
    <source>
        <strain evidence="1">SN811</strain>
    </source>
</reference>